<dbReference type="InterPro" id="IPR005467">
    <property type="entry name" value="His_kinase_dom"/>
</dbReference>
<dbReference type="SMART" id="SM00388">
    <property type="entry name" value="HisKA"/>
    <property type="match status" value="1"/>
</dbReference>
<evidence type="ECO:0000256" key="6">
    <source>
        <dbReference type="SAM" id="MobiDB-lite"/>
    </source>
</evidence>
<dbReference type="PROSITE" id="PS50112">
    <property type="entry name" value="PAS"/>
    <property type="match status" value="3"/>
</dbReference>
<comment type="caution">
    <text evidence="11">The sequence shown here is derived from an EMBL/GenBank/DDBJ whole genome shotgun (WGS) entry which is preliminary data.</text>
</comment>
<evidence type="ECO:0000313" key="11">
    <source>
        <dbReference type="EMBL" id="MFC5441127.1"/>
    </source>
</evidence>
<name>A0ABW0JY97_9GAMM</name>
<dbReference type="SUPFAM" id="SSF47384">
    <property type="entry name" value="Homodimeric domain of signal transducing histidine kinase"/>
    <property type="match status" value="1"/>
</dbReference>
<dbReference type="PROSITE" id="PS50109">
    <property type="entry name" value="HIS_KIN"/>
    <property type="match status" value="1"/>
</dbReference>
<dbReference type="RefSeq" id="WP_377341594.1">
    <property type="nucleotide sequence ID" value="NZ_JALBWS010000010.1"/>
</dbReference>
<dbReference type="InterPro" id="IPR006189">
    <property type="entry name" value="CHASE_dom"/>
</dbReference>
<dbReference type="InterPro" id="IPR003661">
    <property type="entry name" value="HisK_dim/P_dom"/>
</dbReference>
<dbReference type="InterPro" id="IPR036890">
    <property type="entry name" value="HATPase_C_sf"/>
</dbReference>
<evidence type="ECO:0000256" key="3">
    <source>
        <dbReference type="ARBA" id="ARBA00022553"/>
    </source>
</evidence>
<evidence type="ECO:0000256" key="4">
    <source>
        <dbReference type="ARBA" id="ARBA00022679"/>
    </source>
</evidence>
<feature type="transmembrane region" description="Helical" evidence="7">
    <location>
        <begin position="173"/>
        <end position="192"/>
    </location>
</feature>
<dbReference type="InterPro" id="IPR036097">
    <property type="entry name" value="HisK_dim/P_sf"/>
</dbReference>
<dbReference type="PROSITE" id="PS50839">
    <property type="entry name" value="CHASE"/>
    <property type="match status" value="1"/>
</dbReference>
<feature type="transmembrane region" description="Helical" evidence="7">
    <location>
        <begin position="313"/>
        <end position="333"/>
    </location>
</feature>
<dbReference type="Gene3D" id="3.30.450.20">
    <property type="entry name" value="PAS domain"/>
    <property type="match status" value="4"/>
</dbReference>
<feature type="domain" description="PAS" evidence="9">
    <location>
        <begin position="1206"/>
        <end position="1255"/>
    </location>
</feature>
<gene>
    <name evidence="11" type="ORF">ACFPK0_13955</name>
</gene>
<feature type="domain" description="Histidine kinase" evidence="8">
    <location>
        <begin position="1324"/>
        <end position="1545"/>
    </location>
</feature>
<dbReference type="InterPro" id="IPR000014">
    <property type="entry name" value="PAS"/>
</dbReference>
<keyword evidence="4" id="KW-0808">Transferase</keyword>
<dbReference type="Gene3D" id="3.30.450.40">
    <property type="match status" value="1"/>
</dbReference>
<evidence type="ECO:0000313" key="12">
    <source>
        <dbReference type="Proteomes" id="UP001596018"/>
    </source>
</evidence>
<feature type="transmembrane region" description="Helical" evidence="7">
    <location>
        <begin position="204"/>
        <end position="226"/>
    </location>
</feature>
<dbReference type="Pfam" id="PF00512">
    <property type="entry name" value="HisKA"/>
    <property type="match status" value="1"/>
</dbReference>
<proteinExistence type="predicted"/>
<dbReference type="PRINTS" id="PR00344">
    <property type="entry name" value="BCTRLSENSOR"/>
</dbReference>
<dbReference type="Pfam" id="PF08447">
    <property type="entry name" value="PAS_3"/>
    <property type="match status" value="1"/>
</dbReference>
<dbReference type="InterPro" id="IPR035965">
    <property type="entry name" value="PAS-like_dom_sf"/>
</dbReference>
<feature type="transmembrane region" description="Helical" evidence="7">
    <location>
        <begin position="375"/>
        <end position="394"/>
    </location>
</feature>
<keyword evidence="7" id="KW-0472">Membrane</keyword>
<feature type="transmembrane region" description="Helical" evidence="7">
    <location>
        <begin position="233"/>
        <end position="251"/>
    </location>
</feature>
<dbReference type="InterPro" id="IPR052162">
    <property type="entry name" value="Sensor_kinase/Photoreceptor"/>
</dbReference>
<evidence type="ECO:0000259" key="10">
    <source>
        <dbReference type="PROSITE" id="PS50839"/>
    </source>
</evidence>
<dbReference type="Gene3D" id="1.10.287.130">
    <property type="match status" value="1"/>
</dbReference>
<dbReference type="InterPro" id="IPR004358">
    <property type="entry name" value="Sig_transdc_His_kin-like_C"/>
</dbReference>
<feature type="transmembrane region" description="Helical" evidence="7">
    <location>
        <begin position="64"/>
        <end position="83"/>
    </location>
</feature>
<accession>A0ABW0JY97</accession>
<dbReference type="Pfam" id="PF00989">
    <property type="entry name" value="PAS"/>
    <property type="match status" value="1"/>
</dbReference>
<dbReference type="InterPro" id="IPR013655">
    <property type="entry name" value="PAS_fold_3"/>
</dbReference>
<dbReference type="NCBIfam" id="TIGR00229">
    <property type="entry name" value="sensory_box"/>
    <property type="match status" value="3"/>
</dbReference>
<evidence type="ECO:0000259" key="8">
    <source>
        <dbReference type="PROSITE" id="PS50109"/>
    </source>
</evidence>
<evidence type="ECO:0000259" key="9">
    <source>
        <dbReference type="PROSITE" id="PS50112"/>
    </source>
</evidence>
<feature type="transmembrane region" description="Helical" evidence="7">
    <location>
        <begin position="284"/>
        <end position="301"/>
    </location>
</feature>
<dbReference type="Pfam" id="PF02518">
    <property type="entry name" value="HATPase_c"/>
    <property type="match status" value="1"/>
</dbReference>
<feature type="transmembrane region" description="Helical" evidence="7">
    <location>
        <begin position="345"/>
        <end position="363"/>
    </location>
</feature>
<evidence type="ECO:0000256" key="5">
    <source>
        <dbReference type="ARBA" id="ARBA00022777"/>
    </source>
</evidence>
<dbReference type="Gene3D" id="3.30.565.10">
    <property type="entry name" value="Histidine kinase-like ATPase, C-terminal domain"/>
    <property type="match status" value="1"/>
</dbReference>
<evidence type="ECO:0000256" key="1">
    <source>
        <dbReference type="ARBA" id="ARBA00000085"/>
    </source>
</evidence>
<dbReference type="InterPro" id="IPR003594">
    <property type="entry name" value="HATPase_dom"/>
</dbReference>
<feature type="transmembrane region" description="Helical" evidence="7">
    <location>
        <begin position="145"/>
        <end position="166"/>
    </location>
</feature>
<feature type="domain" description="PAS" evidence="9">
    <location>
        <begin position="661"/>
        <end position="734"/>
    </location>
</feature>
<keyword evidence="7" id="KW-0812">Transmembrane</keyword>
<dbReference type="PANTHER" id="PTHR43304">
    <property type="entry name" value="PHYTOCHROME-LIKE PROTEIN CPH1"/>
    <property type="match status" value="1"/>
</dbReference>
<dbReference type="SMART" id="SM00091">
    <property type="entry name" value="PAS"/>
    <property type="match status" value="4"/>
</dbReference>
<feature type="domain" description="PAS" evidence="9">
    <location>
        <begin position="947"/>
        <end position="988"/>
    </location>
</feature>
<dbReference type="SUPFAM" id="SSF55874">
    <property type="entry name" value="ATPase domain of HSP90 chaperone/DNA topoisomerase II/histidine kinase"/>
    <property type="match status" value="1"/>
</dbReference>
<sequence>MADARRHLRFPVTGALLVPALALLDACGATLAGSFSMERVALDALLAVLALSAWSTARGQRRGGLVVALCATAWAALLIRAGHVPEARLPLWYITLLVVPAAICATVTTSAAVRAAARGIAMVAVFAGLAYLLRAWSEPHTAMSLLLSALQTLALSCTGWLFASLLEEPARPAAIAPAALSGMGWMGLLGWMVQATALVQGGTFLVPMAFNTALAFVLLGHALWLLGSGRTLAAWYLGLLCIPLAVSPLLAEYLDRVDVVGELLWGQQAIQAENAIPGRLAPNTALSLLLAIGGLTCALFARRNPAWWSATWACGLLISLAGVLTLVGYIFALPGMRTLGPHTPMSLPVALGMLLLGIGLAASNPRPPSQHHYRTVVFPAVICLLTVASSLLLWRSLEQQQSRLEWDALQSRRDNVANLLHEGMSSRMEAFERLASRLAGMPAPMREQLFARDATNYLRDMMGLRAMGYADAGHVMRQTLVRPSTSSARSDGQLFAPARIFDQVDAGEGAVLSAPLTLLNGRQGQLIVVPVRADNATQGYVVGAFQFDRLFPSLLDAMPGLHGLLITQHGQTLYTQGDHGAAQAPASMDLQLYGQWLSVSVYPGTGGEHGRIPQLVLLLGFALGGLLAVALRLSALARERTQRAEADSARLSEQGRELERALEASRLMMDSAPDVICVLDREGRFLQLSAAAQRRWGFAPESLLGKPLTEVVHPDDRENTAAAAAQVQQGVPNPNFRNRIVSHNGQVLYMQWSAVWSEQSHCMYVVGRDHTELHRAEDLEQRQRQILTAIARGHALPQVLESIVAAYETAHHDATCSILLLRDGRLHHGAAPGLPAGFRHGIDGSPIGPAAGSCGTAAWRGERVVVTDIATDPLWRDYAALALAHDLRACWSTPVLARDGSVLGTFAVYYNAPHDPSAAEMSGIDTLAALTGVAIEHADAFTRLSESEQRFRSLFEHHPDGVLALDLDGRVIRRNPAANALLGLDRPQRLAFVHSFASVDGARVQAALDNATRGESARLDVAALDANEQRFAAHLVNIPIIVQGEPRGVFAVLQDHRELRHAQQAQASQLALIYAIAESVGEGLVAVDADGQPTFLNRTASRTLKLSAERLPTGDELPDNMRDTLQKILGGVAHASDDDAAFKLTDGSVLDVAYLATPLIIRNQLAGAVMAFRDIGGVKAARRVLQQRNQFFEMSQEVFCIADPLSGMFLQANPAYARLLGLDEADMLAIPFIDLLHPLDKAPTQLAIQRQLDGVESINGLLTRMRCADGSYRWLEWVSISAADGLLYGAARDVTARQQADMALARAMDDLRIRNRELQDFAYVASHDLQEPLRKIQSFSDRLLSRLSATLDESSSDYLQRMGHAAHRMQALIDDLLAYSRVATRNVAVSAVDLSTTLSAVMDDLETRIAEAQAVIEVGTLPVIQADPTQMRQLLQNLLANALKFRAADRPCHINITATRIENADAPGAARWELRITDNGIGFESSYAERIFAPFQRLHPRNVYEGTGIGLAIVRRIVERHGGSVRAEAQAGQGASFIVMLPGSASTPEPADPQDASSIDGKFLGVDS</sequence>
<evidence type="ECO:0000256" key="7">
    <source>
        <dbReference type="SAM" id="Phobius"/>
    </source>
</evidence>
<organism evidence="11 12">
    <name type="scientific">Rhodanobacter ginsenosidimutans</name>
    <dbReference type="NCBI Taxonomy" id="490571"/>
    <lineage>
        <taxon>Bacteria</taxon>
        <taxon>Pseudomonadati</taxon>
        <taxon>Pseudomonadota</taxon>
        <taxon>Gammaproteobacteria</taxon>
        <taxon>Lysobacterales</taxon>
        <taxon>Rhodanobacteraceae</taxon>
        <taxon>Rhodanobacter</taxon>
    </lineage>
</organism>
<keyword evidence="12" id="KW-1185">Reference proteome</keyword>
<keyword evidence="3" id="KW-0597">Phosphoprotein</keyword>
<comment type="catalytic activity">
    <reaction evidence="1">
        <text>ATP + protein L-histidine = ADP + protein N-phospho-L-histidine.</text>
        <dbReference type="EC" id="2.7.13.3"/>
    </reaction>
</comment>
<feature type="region of interest" description="Disordered" evidence="6">
    <location>
        <begin position="1542"/>
        <end position="1568"/>
    </location>
</feature>
<dbReference type="SUPFAM" id="SSF55785">
    <property type="entry name" value="PYP-like sensor domain (PAS domain)"/>
    <property type="match status" value="4"/>
</dbReference>
<feature type="transmembrane region" description="Helical" evidence="7">
    <location>
        <begin position="89"/>
        <end position="108"/>
    </location>
</feature>
<dbReference type="InterPro" id="IPR013767">
    <property type="entry name" value="PAS_fold"/>
</dbReference>
<protein>
    <recommendedName>
        <fullName evidence="2">histidine kinase</fullName>
        <ecNumber evidence="2">2.7.13.3</ecNumber>
    </recommendedName>
</protein>
<feature type="transmembrane region" description="Helical" evidence="7">
    <location>
        <begin position="39"/>
        <end position="57"/>
    </location>
</feature>
<reference evidence="12" key="1">
    <citation type="journal article" date="2019" name="Int. J. Syst. Evol. Microbiol.">
        <title>The Global Catalogue of Microorganisms (GCM) 10K type strain sequencing project: providing services to taxonomists for standard genome sequencing and annotation.</title>
        <authorList>
            <consortium name="The Broad Institute Genomics Platform"/>
            <consortium name="The Broad Institute Genome Sequencing Center for Infectious Disease"/>
            <person name="Wu L."/>
            <person name="Ma J."/>
        </authorList>
    </citation>
    <scope>NUCLEOTIDE SEQUENCE [LARGE SCALE GENOMIC DNA]</scope>
    <source>
        <strain evidence="12">KACC 12822</strain>
    </source>
</reference>
<dbReference type="InterPro" id="IPR029016">
    <property type="entry name" value="GAF-like_dom_sf"/>
</dbReference>
<dbReference type="SMART" id="SM00065">
    <property type="entry name" value="GAF"/>
    <property type="match status" value="1"/>
</dbReference>
<dbReference type="InterPro" id="IPR003018">
    <property type="entry name" value="GAF"/>
</dbReference>
<dbReference type="EMBL" id="JBHSMM010000004">
    <property type="protein sequence ID" value="MFC5441127.1"/>
    <property type="molecule type" value="Genomic_DNA"/>
</dbReference>
<feature type="transmembrane region" description="Helical" evidence="7">
    <location>
        <begin position="115"/>
        <end position="133"/>
    </location>
</feature>
<dbReference type="EC" id="2.7.13.3" evidence="2"/>
<dbReference type="CDD" id="cd00130">
    <property type="entry name" value="PAS"/>
    <property type="match status" value="3"/>
</dbReference>
<keyword evidence="5" id="KW-0418">Kinase</keyword>
<dbReference type="SUPFAM" id="SSF55781">
    <property type="entry name" value="GAF domain-like"/>
    <property type="match status" value="1"/>
</dbReference>
<evidence type="ECO:0000256" key="2">
    <source>
        <dbReference type="ARBA" id="ARBA00012438"/>
    </source>
</evidence>
<keyword evidence="7" id="KW-1133">Transmembrane helix</keyword>
<dbReference type="Pfam" id="PF13185">
    <property type="entry name" value="GAF_2"/>
    <property type="match status" value="1"/>
</dbReference>
<dbReference type="Pfam" id="PF13188">
    <property type="entry name" value="PAS_8"/>
    <property type="match status" value="1"/>
</dbReference>
<dbReference type="SMART" id="SM00387">
    <property type="entry name" value="HATPase_c"/>
    <property type="match status" value="1"/>
</dbReference>
<dbReference type="CDD" id="cd00082">
    <property type="entry name" value="HisKA"/>
    <property type="match status" value="1"/>
</dbReference>
<dbReference type="Proteomes" id="UP001596018">
    <property type="component" value="Unassembled WGS sequence"/>
</dbReference>
<dbReference type="PANTHER" id="PTHR43304:SF1">
    <property type="entry name" value="PAC DOMAIN-CONTAINING PROTEIN"/>
    <property type="match status" value="1"/>
</dbReference>
<feature type="domain" description="CHASE" evidence="10">
    <location>
        <begin position="511"/>
        <end position="554"/>
    </location>
</feature>